<dbReference type="EMBL" id="JAVRRG010000014">
    <property type="protein sequence ID" value="KAK5098514.1"/>
    <property type="molecule type" value="Genomic_DNA"/>
</dbReference>
<gene>
    <name evidence="1" type="ORF">LTR24_001833</name>
</gene>
<evidence type="ECO:0000313" key="1">
    <source>
        <dbReference type="EMBL" id="KAK5098514.1"/>
    </source>
</evidence>
<protein>
    <submittedName>
        <fullName evidence="1">Uncharacterized protein</fullName>
    </submittedName>
</protein>
<dbReference type="Proteomes" id="UP001345013">
    <property type="component" value="Unassembled WGS sequence"/>
</dbReference>
<reference evidence="1 2" key="1">
    <citation type="submission" date="2023-08" db="EMBL/GenBank/DDBJ databases">
        <title>Black Yeasts Isolated from many extreme environments.</title>
        <authorList>
            <person name="Coleine C."/>
            <person name="Stajich J.E."/>
            <person name="Selbmann L."/>
        </authorList>
    </citation>
    <scope>NUCLEOTIDE SEQUENCE [LARGE SCALE GENOMIC DNA]</scope>
    <source>
        <strain evidence="1 2">CCFEE 5885</strain>
    </source>
</reference>
<comment type="caution">
    <text evidence="1">The sequence shown here is derived from an EMBL/GenBank/DDBJ whole genome shotgun (WGS) entry which is preliminary data.</text>
</comment>
<name>A0ABR0KJL8_9EURO</name>
<sequence length="172" mass="18888">MPGIPYRAARSVQELQYMNGVSRSTQAAACFLSSRPLRSLEIDPNLDMKVVELIASQLPIRLGLQDRSASHTSDTNISANQMLGAEDSHAETSSFVTAPDASGATPTREGVFLDIANFLESKNIDVLSNFEYKAAYDACMEPGCVIYLNDEDKPTSRVDRRVMLMVKKCFSS</sequence>
<accession>A0ABR0KJL8</accession>
<proteinExistence type="predicted"/>
<organism evidence="1 2">
    <name type="scientific">Lithohypha guttulata</name>
    <dbReference type="NCBI Taxonomy" id="1690604"/>
    <lineage>
        <taxon>Eukaryota</taxon>
        <taxon>Fungi</taxon>
        <taxon>Dikarya</taxon>
        <taxon>Ascomycota</taxon>
        <taxon>Pezizomycotina</taxon>
        <taxon>Eurotiomycetes</taxon>
        <taxon>Chaetothyriomycetidae</taxon>
        <taxon>Chaetothyriales</taxon>
        <taxon>Trichomeriaceae</taxon>
        <taxon>Lithohypha</taxon>
    </lineage>
</organism>
<keyword evidence="2" id="KW-1185">Reference proteome</keyword>
<evidence type="ECO:0000313" key="2">
    <source>
        <dbReference type="Proteomes" id="UP001345013"/>
    </source>
</evidence>